<comment type="caution">
    <text evidence="11">The sequence shown here is derived from an EMBL/GenBank/DDBJ whole genome shotgun (WGS) entry which is preliminary data.</text>
</comment>
<keyword evidence="9" id="KW-0175">Coiled coil</keyword>
<evidence type="ECO:0000256" key="4">
    <source>
        <dbReference type="ARBA" id="ARBA00023015"/>
    </source>
</evidence>
<feature type="compositionally biased region" description="Basic and acidic residues" evidence="10">
    <location>
        <begin position="222"/>
        <end position="233"/>
    </location>
</feature>
<feature type="compositionally biased region" description="Low complexity" evidence="10">
    <location>
        <begin position="240"/>
        <end position="251"/>
    </location>
</feature>
<comment type="similarity">
    <text evidence="2 8">Belongs to the Mediator complex subunit 4 family.</text>
</comment>
<dbReference type="PANTHER" id="PTHR13208">
    <property type="entry name" value="MEDIATOR OF RNA POLYMERASE II TRANSCRIPTION SUBUNIT 4"/>
    <property type="match status" value="1"/>
</dbReference>
<keyword evidence="5 8" id="KW-0804">Transcription</keyword>
<dbReference type="InterPro" id="IPR019258">
    <property type="entry name" value="Mediator_Med4"/>
</dbReference>
<feature type="coiled-coil region" evidence="9">
    <location>
        <begin position="74"/>
        <end position="101"/>
    </location>
</feature>
<comment type="function">
    <text evidence="8">Component of the Mediator complex, a coactivator involved in the regulated transcription of nearly all RNA polymerase II-dependent genes. Mediator functions as a bridge to convey information from gene-specific regulatory proteins to the basal RNA polymerase II transcription machinery. Mediator is recruited to promoters by direct interactions with regulatory proteins and serves as a scaffold for the assembly of a functional preinitiation complex with RNA polymerase II and the general transcription factors.</text>
</comment>
<evidence type="ECO:0000256" key="10">
    <source>
        <dbReference type="SAM" id="MobiDB-lite"/>
    </source>
</evidence>
<name>A0ABD0JRK6_9CAEN</name>
<feature type="compositionally biased region" description="Polar residues" evidence="10">
    <location>
        <begin position="184"/>
        <end position="219"/>
    </location>
</feature>
<dbReference type="Pfam" id="PF10018">
    <property type="entry name" value="Med4"/>
    <property type="match status" value="1"/>
</dbReference>
<evidence type="ECO:0000256" key="8">
    <source>
        <dbReference type="RuleBase" id="RU364141"/>
    </source>
</evidence>
<keyword evidence="8" id="KW-0010">Activator</keyword>
<evidence type="ECO:0000313" key="12">
    <source>
        <dbReference type="Proteomes" id="UP001519460"/>
    </source>
</evidence>
<keyword evidence="4 8" id="KW-0805">Transcription regulation</keyword>
<accession>A0ABD0JRK6</accession>
<evidence type="ECO:0000256" key="7">
    <source>
        <dbReference type="ARBA" id="ARBA00031257"/>
    </source>
</evidence>
<evidence type="ECO:0000256" key="9">
    <source>
        <dbReference type="SAM" id="Coils"/>
    </source>
</evidence>
<evidence type="ECO:0000256" key="3">
    <source>
        <dbReference type="ARBA" id="ARBA00020629"/>
    </source>
</evidence>
<protein>
    <recommendedName>
        <fullName evidence="3 8">Mediator of RNA polymerase II transcription subunit 4</fullName>
    </recommendedName>
    <alternativeName>
        <fullName evidence="7 8">Mediator complex subunit 4</fullName>
    </alternativeName>
</protein>
<dbReference type="Proteomes" id="UP001519460">
    <property type="component" value="Unassembled WGS sequence"/>
</dbReference>
<evidence type="ECO:0000256" key="5">
    <source>
        <dbReference type="ARBA" id="ARBA00023163"/>
    </source>
</evidence>
<keyword evidence="12" id="KW-1185">Reference proteome</keyword>
<dbReference type="PANTHER" id="PTHR13208:SF2">
    <property type="entry name" value="MEDIATOR OF RNA POLYMERASE II TRANSCRIPTION SUBUNIT 4"/>
    <property type="match status" value="1"/>
</dbReference>
<feature type="region of interest" description="Disordered" evidence="10">
    <location>
        <begin position="171"/>
        <end position="251"/>
    </location>
</feature>
<evidence type="ECO:0000256" key="2">
    <source>
        <dbReference type="ARBA" id="ARBA00009626"/>
    </source>
</evidence>
<proteinExistence type="inferred from homology"/>
<evidence type="ECO:0000313" key="11">
    <source>
        <dbReference type="EMBL" id="KAK7477167.1"/>
    </source>
</evidence>
<dbReference type="GO" id="GO:0005634">
    <property type="term" value="C:nucleus"/>
    <property type="evidence" value="ECO:0007669"/>
    <property type="project" value="UniProtKB-SubCell"/>
</dbReference>
<comment type="subcellular location">
    <subcellularLocation>
        <location evidence="1 8">Nucleus</location>
    </subcellularLocation>
</comment>
<keyword evidence="6 8" id="KW-0539">Nucleus</keyword>
<sequence length="251" mass="27767">MAGALNTKLRLLMLIDDMELISKELFELMSVPKSQQKPDAPDTISLMELLIERDTQLKEVLKLAEEQAEIQKVLDGLKLEVDKRDAEIRNLQRSLKEAETILATAIYQAKQKLTAVAQANDHSTSSEEIIKFAHRISASNAVAAPVTWVPGDPRRPYPTDLEMRQGFLGMGTYTDHPRHAPQAQAATEQHMPTTPQISTSSLSWQPSQEVAMTLTSSGSHHGIHDLKGHNKENEDVELMSSDSSSSSSSDE</sequence>
<dbReference type="EMBL" id="JACVVK020000357">
    <property type="protein sequence ID" value="KAK7477167.1"/>
    <property type="molecule type" value="Genomic_DNA"/>
</dbReference>
<reference evidence="11 12" key="1">
    <citation type="journal article" date="2023" name="Sci. Data">
        <title>Genome assembly of the Korean intertidal mud-creeper Batillaria attramentaria.</title>
        <authorList>
            <person name="Patra A.K."/>
            <person name="Ho P.T."/>
            <person name="Jun S."/>
            <person name="Lee S.J."/>
            <person name="Kim Y."/>
            <person name="Won Y.J."/>
        </authorList>
    </citation>
    <scope>NUCLEOTIDE SEQUENCE [LARGE SCALE GENOMIC DNA]</scope>
    <source>
        <strain evidence="11">Wonlab-2016</strain>
    </source>
</reference>
<comment type="subunit">
    <text evidence="8">Component of the Mediator complex.</text>
</comment>
<dbReference type="AlphaFoldDB" id="A0ABD0JRK6"/>
<evidence type="ECO:0000256" key="1">
    <source>
        <dbReference type="ARBA" id="ARBA00004123"/>
    </source>
</evidence>
<evidence type="ECO:0000256" key="6">
    <source>
        <dbReference type="ARBA" id="ARBA00023242"/>
    </source>
</evidence>
<organism evidence="11 12">
    <name type="scientific">Batillaria attramentaria</name>
    <dbReference type="NCBI Taxonomy" id="370345"/>
    <lineage>
        <taxon>Eukaryota</taxon>
        <taxon>Metazoa</taxon>
        <taxon>Spiralia</taxon>
        <taxon>Lophotrochozoa</taxon>
        <taxon>Mollusca</taxon>
        <taxon>Gastropoda</taxon>
        <taxon>Caenogastropoda</taxon>
        <taxon>Sorbeoconcha</taxon>
        <taxon>Cerithioidea</taxon>
        <taxon>Batillariidae</taxon>
        <taxon>Batillaria</taxon>
    </lineage>
</organism>
<gene>
    <name evidence="8" type="primary">MED4</name>
    <name evidence="11" type="ORF">BaRGS_00031653</name>
</gene>